<dbReference type="CDD" id="cd16896">
    <property type="entry name" value="LT_Slt70-like"/>
    <property type="match status" value="1"/>
</dbReference>
<sequence length="210" mass="24215">MRKIIQWILAGLVVIGAVLMFYFYYPEIWGEVFYPLKYKEEILSASQEFQIPRNLISAVIFHESHFNPDVKSPAGASGLMQLMPATARGVAKRIGIDDYTDSKIFDPITNIRLGTAYIKSYWDLYNQDIDSILVAYNAGPSYSGSFIQSKSHNTIPRETSNYIRRVKATWMAYDKIYGSEWQGSQKPFQPEKESFIDRIDIFNLLDLLRK</sequence>
<evidence type="ECO:0000256" key="1">
    <source>
        <dbReference type="ARBA" id="ARBA00007734"/>
    </source>
</evidence>
<keyword evidence="2" id="KW-0472">Membrane</keyword>
<dbReference type="PROSITE" id="PS00922">
    <property type="entry name" value="TRANSGLYCOSYLASE"/>
    <property type="match status" value="1"/>
</dbReference>
<gene>
    <name evidence="4" type="ORF">CEN89_443</name>
</gene>
<dbReference type="InterPro" id="IPR023346">
    <property type="entry name" value="Lysozyme-like_dom_sf"/>
</dbReference>
<evidence type="ECO:0000313" key="4">
    <source>
        <dbReference type="EMBL" id="TSC92813.1"/>
    </source>
</evidence>
<organism evidence="4 5">
    <name type="scientific">Candidatus Berkelbacteria bacterium Licking1014_7</name>
    <dbReference type="NCBI Taxonomy" id="2017147"/>
    <lineage>
        <taxon>Bacteria</taxon>
        <taxon>Candidatus Berkelbacteria</taxon>
    </lineage>
</organism>
<evidence type="ECO:0000259" key="3">
    <source>
        <dbReference type="Pfam" id="PF01464"/>
    </source>
</evidence>
<name>A0A554LIV5_9BACT</name>
<keyword evidence="2" id="KW-1133">Transmembrane helix</keyword>
<dbReference type="Pfam" id="PF01464">
    <property type="entry name" value="SLT"/>
    <property type="match status" value="1"/>
</dbReference>
<dbReference type="GO" id="GO:0016020">
    <property type="term" value="C:membrane"/>
    <property type="evidence" value="ECO:0007669"/>
    <property type="project" value="InterPro"/>
</dbReference>
<feature type="domain" description="Transglycosylase SLT" evidence="3">
    <location>
        <begin position="43"/>
        <end position="150"/>
    </location>
</feature>
<dbReference type="AlphaFoldDB" id="A0A554LIV5"/>
<evidence type="ECO:0000256" key="2">
    <source>
        <dbReference type="SAM" id="Phobius"/>
    </source>
</evidence>
<comment type="caution">
    <text evidence="4">The sequence shown here is derived from an EMBL/GenBank/DDBJ whole genome shotgun (WGS) entry which is preliminary data.</text>
</comment>
<dbReference type="GO" id="GO:0000270">
    <property type="term" value="P:peptidoglycan metabolic process"/>
    <property type="evidence" value="ECO:0007669"/>
    <property type="project" value="InterPro"/>
</dbReference>
<dbReference type="InterPro" id="IPR008258">
    <property type="entry name" value="Transglycosylase_SLT_dom_1"/>
</dbReference>
<dbReference type="PANTHER" id="PTHR37423:SF2">
    <property type="entry name" value="MEMBRANE-BOUND LYTIC MUREIN TRANSGLYCOSYLASE C"/>
    <property type="match status" value="1"/>
</dbReference>
<dbReference type="InterPro" id="IPR000189">
    <property type="entry name" value="Transglyc_AS"/>
</dbReference>
<dbReference type="SUPFAM" id="SSF53955">
    <property type="entry name" value="Lysozyme-like"/>
    <property type="match status" value="1"/>
</dbReference>
<dbReference type="GO" id="GO:0008933">
    <property type="term" value="F:peptidoglycan lytic transglycosylase activity"/>
    <property type="evidence" value="ECO:0007669"/>
    <property type="project" value="InterPro"/>
</dbReference>
<proteinExistence type="inferred from homology"/>
<keyword evidence="2" id="KW-0812">Transmembrane</keyword>
<dbReference type="EMBL" id="VMGK01000013">
    <property type="protein sequence ID" value="TSC92813.1"/>
    <property type="molecule type" value="Genomic_DNA"/>
</dbReference>
<accession>A0A554LIV5</accession>
<reference evidence="4 5" key="1">
    <citation type="submission" date="2017-07" db="EMBL/GenBank/DDBJ databases">
        <title>Mechanisms for carbon and nitrogen cycling indicate functional differentiation within the Candidate Phyla Radiation.</title>
        <authorList>
            <person name="Danczak R.E."/>
            <person name="Johnston M.D."/>
            <person name="Kenah C."/>
            <person name="Slattery M."/>
            <person name="Wrighton K.C."/>
            <person name="Wilkins M.J."/>
        </authorList>
    </citation>
    <scope>NUCLEOTIDE SEQUENCE [LARGE SCALE GENOMIC DNA]</scope>
    <source>
        <strain evidence="4">Licking1014_7</strain>
    </source>
</reference>
<dbReference type="Gene3D" id="1.10.530.10">
    <property type="match status" value="1"/>
</dbReference>
<comment type="similarity">
    <text evidence="1">Belongs to the transglycosylase Slt family.</text>
</comment>
<dbReference type="PANTHER" id="PTHR37423">
    <property type="entry name" value="SOLUBLE LYTIC MUREIN TRANSGLYCOSYLASE-RELATED"/>
    <property type="match status" value="1"/>
</dbReference>
<dbReference type="Proteomes" id="UP000315689">
    <property type="component" value="Unassembled WGS sequence"/>
</dbReference>
<evidence type="ECO:0000313" key="5">
    <source>
        <dbReference type="Proteomes" id="UP000315689"/>
    </source>
</evidence>
<protein>
    <submittedName>
        <fullName evidence="4">Soluble lytic murein transglycosylase</fullName>
    </submittedName>
</protein>
<feature type="transmembrane region" description="Helical" evidence="2">
    <location>
        <begin position="7"/>
        <end position="25"/>
    </location>
</feature>